<accession>A0A1E3VN71</accession>
<name>A0A1E3VN71_9HYPH</name>
<evidence type="ECO:0000313" key="2">
    <source>
        <dbReference type="EMBL" id="ODR94942.1"/>
    </source>
</evidence>
<dbReference type="AlphaFoldDB" id="A0A1E3VN71"/>
<dbReference type="SUPFAM" id="SSF54593">
    <property type="entry name" value="Glyoxalase/Bleomycin resistance protein/Dihydroxybiphenyl dioxygenase"/>
    <property type="match status" value="1"/>
</dbReference>
<proteinExistence type="predicted"/>
<evidence type="ECO:0000313" key="3">
    <source>
        <dbReference type="Proteomes" id="UP000094172"/>
    </source>
</evidence>
<dbReference type="RefSeq" id="WP_069444242.1">
    <property type="nucleotide sequence ID" value="NZ_LPWE01000011.1"/>
</dbReference>
<dbReference type="PROSITE" id="PS51819">
    <property type="entry name" value="VOC"/>
    <property type="match status" value="1"/>
</dbReference>
<feature type="domain" description="VOC" evidence="1">
    <location>
        <begin position="7"/>
        <end position="129"/>
    </location>
</feature>
<dbReference type="Gene3D" id="3.10.180.10">
    <property type="entry name" value="2,3-Dihydroxybiphenyl 1,2-Dioxygenase, domain 1"/>
    <property type="match status" value="1"/>
</dbReference>
<protein>
    <recommendedName>
        <fullName evidence="1">VOC domain-containing protein</fullName>
    </recommendedName>
</protein>
<comment type="caution">
    <text evidence="2">The sequence shown here is derived from an EMBL/GenBank/DDBJ whole genome shotgun (WGS) entry which is preliminary data.</text>
</comment>
<organism evidence="2 3">
    <name type="scientific">Methyloceanibacter stevinii</name>
    <dbReference type="NCBI Taxonomy" id="1774970"/>
    <lineage>
        <taxon>Bacteria</taxon>
        <taxon>Pseudomonadati</taxon>
        <taxon>Pseudomonadota</taxon>
        <taxon>Alphaproteobacteria</taxon>
        <taxon>Hyphomicrobiales</taxon>
        <taxon>Hyphomicrobiaceae</taxon>
        <taxon>Methyloceanibacter</taxon>
    </lineage>
</organism>
<dbReference type="InterPro" id="IPR004360">
    <property type="entry name" value="Glyas_Fos-R_dOase_dom"/>
</dbReference>
<dbReference type="Pfam" id="PF00903">
    <property type="entry name" value="Glyoxalase"/>
    <property type="match status" value="1"/>
</dbReference>
<gene>
    <name evidence="2" type="ORF">AUC70_03945</name>
</gene>
<dbReference type="STRING" id="1774970.AUC70_03945"/>
<dbReference type="InterPro" id="IPR029068">
    <property type="entry name" value="Glyas_Bleomycin-R_OHBP_Dase"/>
</dbReference>
<evidence type="ECO:0000259" key="1">
    <source>
        <dbReference type="PROSITE" id="PS51819"/>
    </source>
</evidence>
<reference evidence="2 3" key="1">
    <citation type="journal article" date="2016" name="Environ. Microbiol.">
        <title>New Methyloceanibacter diversity from North Sea sediments includes methanotroph containing solely the soluble methane monooxygenase.</title>
        <authorList>
            <person name="Vekeman B."/>
            <person name="Kerckhof F.M."/>
            <person name="Cremers G."/>
            <person name="de Vos P."/>
            <person name="Vandamme P."/>
            <person name="Boon N."/>
            <person name="Op den Camp H.J."/>
            <person name="Heylen K."/>
        </authorList>
    </citation>
    <scope>NUCLEOTIDE SEQUENCE [LARGE SCALE GENOMIC DNA]</scope>
    <source>
        <strain evidence="2 3">R-67176</strain>
    </source>
</reference>
<dbReference type="InterPro" id="IPR037523">
    <property type="entry name" value="VOC_core"/>
</dbReference>
<dbReference type="EMBL" id="LPWE01000011">
    <property type="protein sequence ID" value="ODR94942.1"/>
    <property type="molecule type" value="Genomic_DNA"/>
</dbReference>
<keyword evidence="3" id="KW-1185">Reference proteome</keyword>
<dbReference type="Proteomes" id="UP000094172">
    <property type="component" value="Unassembled WGS sequence"/>
</dbReference>
<sequence>MTTAKAKILQQAPVLFARDLPKTIAYWAEKVGFRTLGVWGEPADFAIAARDAAHVMLTQIPEAREVVPHWHIKDKMWNAYFWVDDARAMYDELTERGALIDYHLGEKPYGVLEFGIQDLDDHDIGFGQDLGLGQDPARKGA</sequence>